<comment type="caution">
    <text evidence="1">The sequence shown here is derived from an EMBL/GenBank/DDBJ whole genome shotgun (WGS) entry which is preliminary data.</text>
</comment>
<reference evidence="1" key="1">
    <citation type="submission" date="2018-05" db="EMBL/GenBank/DDBJ databases">
        <title>Draft genome of Mucuna pruriens seed.</title>
        <authorList>
            <person name="Nnadi N.E."/>
            <person name="Vos R."/>
            <person name="Hasami M.H."/>
            <person name="Devisetty U.K."/>
            <person name="Aguiy J.C."/>
        </authorList>
    </citation>
    <scope>NUCLEOTIDE SEQUENCE [LARGE SCALE GENOMIC DNA]</scope>
    <source>
        <strain evidence="1">JCA_2017</strain>
    </source>
</reference>
<accession>A0A371FCT3</accession>
<dbReference type="Proteomes" id="UP000257109">
    <property type="component" value="Unassembled WGS sequence"/>
</dbReference>
<dbReference type="AlphaFoldDB" id="A0A371FCT3"/>
<evidence type="ECO:0000313" key="1">
    <source>
        <dbReference type="EMBL" id="RDX76107.1"/>
    </source>
</evidence>
<dbReference type="EMBL" id="QJKJ01009624">
    <property type="protein sequence ID" value="RDX76107.1"/>
    <property type="molecule type" value="Genomic_DNA"/>
</dbReference>
<organism evidence="1 2">
    <name type="scientific">Mucuna pruriens</name>
    <name type="common">Velvet bean</name>
    <name type="synonym">Dolichos pruriens</name>
    <dbReference type="NCBI Taxonomy" id="157652"/>
    <lineage>
        <taxon>Eukaryota</taxon>
        <taxon>Viridiplantae</taxon>
        <taxon>Streptophyta</taxon>
        <taxon>Embryophyta</taxon>
        <taxon>Tracheophyta</taxon>
        <taxon>Spermatophyta</taxon>
        <taxon>Magnoliopsida</taxon>
        <taxon>eudicotyledons</taxon>
        <taxon>Gunneridae</taxon>
        <taxon>Pentapetalae</taxon>
        <taxon>rosids</taxon>
        <taxon>fabids</taxon>
        <taxon>Fabales</taxon>
        <taxon>Fabaceae</taxon>
        <taxon>Papilionoideae</taxon>
        <taxon>50 kb inversion clade</taxon>
        <taxon>NPAAA clade</taxon>
        <taxon>indigoferoid/millettioid clade</taxon>
        <taxon>Phaseoleae</taxon>
        <taxon>Mucuna</taxon>
    </lineage>
</organism>
<gene>
    <name evidence="1" type="ORF">CR513_43943</name>
</gene>
<proteinExistence type="predicted"/>
<sequence length="146" mass="16566">RELVNISEDNPLVRRLTAPPCQPTSGSWWWIHLMAPKIPTHTYKLFKLRCTSVGGMTSLAINFSLRNGHALADDSYCPYHSVIKGLCPFYLFHNSAKRFKVVDLFDIRQAKGENLKSYLARFNNATVPEGVEREPVQRCVGVETTN</sequence>
<feature type="non-terminal residue" evidence="1">
    <location>
        <position position="1"/>
    </location>
</feature>
<evidence type="ECO:0000313" key="2">
    <source>
        <dbReference type="Proteomes" id="UP000257109"/>
    </source>
</evidence>
<dbReference type="OrthoDB" id="1740536at2759"/>
<protein>
    <recommendedName>
        <fullName evidence="3">Retrotransposon gag domain-containing protein</fullName>
    </recommendedName>
</protein>
<name>A0A371FCT3_MUCPR</name>
<keyword evidence="2" id="KW-1185">Reference proteome</keyword>
<evidence type="ECO:0008006" key="3">
    <source>
        <dbReference type="Google" id="ProtNLM"/>
    </source>
</evidence>
<feature type="non-terminal residue" evidence="1">
    <location>
        <position position="146"/>
    </location>
</feature>